<accession>A0A3E0GX63</accession>
<dbReference type="RefSeq" id="WP_211353559.1">
    <property type="nucleotide sequence ID" value="NZ_CP144375.1"/>
</dbReference>
<dbReference type="EMBL" id="QUNO01000023">
    <property type="protein sequence ID" value="REH30665.1"/>
    <property type="molecule type" value="Genomic_DNA"/>
</dbReference>
<organism evidence="2 3">
    <name type="scientific">Kutzneria buriramensis</name>
    <dbReference type="NCBI Taxonomy" id="1045776"/>
    <lineage>
        <taxon>Bacteria</taxon>
        <taxon>Bacillati</taxon>
        <taxon>Actinomycetota</taxon>
        <taxon>Actinomycetes</taxon>
        <taxon>Pseudonocardiales</taxon>
        <taxon>Pseudonocardiaceae</taxon>
        <taxon>Kutzneria</taxon>
    </lineage>
</organism>
<reference evidence="2 3" key="1">
    <citation type="submission" date="2018-08" db="EMBL/GenBank/DDBJ databases">
        <title>Genomic Encyclopedia of Archaeal and Bacterial Type Strains, Phase II (KMG-II): from individual species to whole genera.</title>
        <authorList>
            <person name="Goeker M."/>
        </authorList>
    </citation>
    <scope>NUCLEOTIDE SEQUENCE [LARGE SCALE GENOMIC DNA]</scope>
    <source>
        <strain evidence="2 3">DSM 45791</strain>
    </source>
</reference>
<evidence type="ECO:0000313" key="2">
    <source>
        <dbReference type="EMBL" id="REH30665.1"/>
    </source>
</evidence>
<evidence type="ECO:0000313" key="3">
    <source>
        <dbReference type="Proteomes" id="UP000256269"/>
    </source>
</evidence>
<dbReference type="Proteomes" id="UP000256269">
    <property type="component" value="Unassembled WGS sequence"/>
</dbReference>
<proteinExistence type="predicted"/>
<sequence length="738" mass="81531">MTTMPEAQVWQPLHDEPLFTGALLRGIDAISDTDRARILTYLDQVARVRRIPLHTTTAFNALHFGFDLENGGYRAAFVDPELFVPLTTTAKPLTVLPVGTFVRIERGEHLLWAEVIARFGADEADTDGWIPPRLSGARDSFDEHGCRPERMIIDPHAFGGFLNRRDRNELQRLRRRGVLDDHGHLTGRVYYPKPRRGRLDDIALYTEYMLTTARSLVVCGPLGSLLTEPDDDTLAAALRAALDTIDALLGQAPHLRRWAGYATPTSRYQEQCRDNRLLGKADLDELIHTIARPTPSPRYTGVWPLLASTVDAAKRAGSDDEFVPDPLEFTGAAEALVHANLAVADLVTSAVDGLLPNGVHVRVDDVWQSGGVWRTQAAPVSVDLRAVDPLQPLGLGRHGTLPEPTPGAGKPDSEDQHDDSSMVVVDYFSDNLIAYTVALRPIHLNNDTLPLPERFKAMVADGDLIVELHHDGDDLAEDERVHRAGRSQDMLTGIAWPLSFYPGIKVMVALAHGARRLSVTTNLLDEPLTYGADYRWAADLRILATFLGDDPGTMTDIGAAGTDVPAPRQAIDPLRALIITVLRRHGATGPFGARRLTGPQLLAALFGDDLVHPLLLWQVIHTCERLVDAGKLICEPGGDEPDTFAWCPNQSALRQAQQHAERQRQDALRARIKQHWVPPRLRALPDGWCASDEAREAYACYIQKLRGRKANPELPDGYTFVKGHTRGSELGPYWVQLT</sequence>
<feature type="region of interest" description="Disordered" evidence="1">
    <location>
        <begin position="393"/>
        <end position="418"/>
    </location>
</feature>
<evidence type="ECO:0000256" key="1">
    <source>
        <dbReference type="SAM" id="MobiDB-lite"/>
    </source>
</evidence>
<protein>
    <submittedName>
        <fullName evidence="2">Uncharacterized protein</fullName>
    </submittedName>
</protein>
<dbReference type="AlphaFoldDB" id="A0A3E0GX63"/>
<gene>
    <name evidence="2" type="ORF">BCF44_12323</name>
</gene>
<name>A0A3E0GX63_9PSEU</name>
<comment type="caution">
    <text evidence="2">The sequence shown here is derived from an EMBL/GenBank/DDBJ whole genome shotgun (WGS) entry which is preliminary data.</text>
</comment>
<keyword evidence="3" id="KW-1185">Reference proteome</keyword>